<gene>
    <name evidence="1" type="ORF">Enr8_46810</name>
</gene>
<evidence type="ECO:0000313" key="2">
    <source>
        <dbReference type="Proteomes" id="UP000318878"/>
    </source>
</evidence>
<accession>A0A5C5UUB7</accession>
<name>A0A5C5UUB7_9BACT</name>
<protein>
    <recommendedName>
        <fullName evidence="3">Carboxypeptidase regulatory-like domain-containing protein</fullName>
    </recommendedName>
</protein>
<comment type="caution">
    <text evidence="1">The sequence shown here is derived from an EMBL/GenBank/DDBJ whole genome shotgun (WGS) entry which is preliminary data.</text>
</comment>
<dbReference type="AlphaFoldDB" id="A0A5C5UUB7"/>
<evidence type="ECO:0000313" key="1">
    <source>
        <dbReference type="EMBL" id="TWT30024.1"/>
    </source>
</evidence>
<dbReference type="Proteomes" id="UP000318878">
    <property type="component" value="Unassembled WGS sequence"/>
</dbReference>
<reference evidence="1 2" key="1">
    <citation type="submission" date="2019-02" db="EMBL/GenBank/DDBJ databases">
        <title>Deep-cultivation of Planctomycetes and their phenomic and genomic characterization uncovers novel biology.</title>
        <authorList>
            <person name="Wiegand S."/>
            <person name="Jogler M."/>
            <person name="Boedeker C."/>
            <person name="Pinto D."/>
            <person name="Vollmers J."/>
            <person name="Rivas-Marin E."/>
            <person name="Kohn T."/>
            <person name="Peeters S.H."/>
            <person name="Heuer A."/>
            <person name="Rast P."/>
            <person name="Oberbeckmann S."/>
            <person name="Bunk B."/>
            <person name="Jeske O."/>
            <person name="Meyerdierks A."/>
            <person name="Storesund J.E."/>
            <person name="Kallscheuer N."/>
            <person name="Luecker S."/>
            <person name="Lage O.M."/>
            <person name="Pohl T."/>
            <person name="Merkel B.J."/>
            <person name="Hornburger P."/>
            <person name="Mueller R.-W."/>
            <person name="Bruemmer F."/>
            <person name="Labrenz M."/>
            <person name="Spormann A.M."/>
            <person name="Op Den Camp H."/>
            <person name="Overmann J."/>
            <person name="Amann R."/>
            <person name="Jetten M.S.M."/>
            <person name="Mascher T."/>
            <person name="Medema M.H."/>
            <person name="Devos D.P."/>
            <person name="Kaster A.-K."/>
            <person name="Ovreas L."/>
            <person name="Rohde M."/>
            <person name="Galperin M.Y."/>
            <person name="Jogler C."/>
        </authorList>
    </citation>
    <scope>NUCLEOTIDE SEQUENCE [LARGE SCALE GENOMIC DNA]</scope>
    <source>
        <strain evidence="1 2">Enr8</strain>
    </source>
</reference>
<dbReference type="PROSITE" id="PS51257">
    <property type="entry name" value="PROKAR_LIPOPROTEIN"/>
    <property type="match status" value="1"/>
</dbReference>
<dbReference type="OrthoDB" id="286727at2"/>
<sequence length="138" mass="15310">MKMRLLPLLAVVGLVGCFSNKPDLEFGEVHGTITLNGEPLKNAKVRFQPPAGRPSFGATDAAGEYSLYFQGEPWGALVGVNNVAITTEDMFEDEVTGERKFVRELLPKKYHVESTLTADVQPGDNHFDFNLVDEKKRK</sequence>
<dbReference type="EMBL" id="SJPF01000006">
    <property type="protein sequence ID" value="TWT30024.1"/>
    <property type="molecule type" value="Genomic_DNA"/>
</dbReference>
<organism evidence="1 2">
    <name type="scientific">Blastopirellula retiformator</name>
    <dbReference type="NCBI Taxonomy" id="2527970"/>
    <lineage>
        <taxon>Bacteria</taxon>
        <taxon>Pseudomonadati</taxon>
        <taxon>Planctomycetota</taxon>
        <taxon>Planctomycetia</taxon>
        <taxon>Pirellulales</taxon>
        <taxon>Pirellulaceae</taxon>
        <taxon>Blastopirellula</taxon>
    </lineage>
</organism>
<keyword evidence="2" id="KW-1185">Reference proteome</keyword>
<dbReference type="RefSeq" id="WP_146436254.1">
    <property type="nucleotide sequence ID" value="NZ_SJPF01000006.1"/>
</dbReference>
<evidence type="ECO:0008006" key="3">
    <source>
        <dbReference type="Google" id="ProtNLM"/>
    </source>
</evidence>
<proteinExistence type="predicted"/>